<evidence type="ECO:0000313" key="4">
    <source>
        <dbReference type="Proteomes" id="UP000464524"/>
    </source>
</evidence>
<dbReference type="OrthoDB" id="9792788at2"/>
<sequence length="167" mass="17892">MGKLFLLFVLLPIIEISLLISVGEQIGGWNTVAIVVATAMIGSYLVRQQGISTLIHAQQKMQQGTIPGQEVAEGLLLVIAGVMLVTPGFVTDALGFLFCLPMTRPLIAKGLLAKLSVQVINQAQGGFSGQPGQGFGQRPSSNDDIIEGEYERKDDKKADTEKLNKPD</sequence>
<feature type="transmembrane region" description="Helical" evidence="2">
    <location>
        <begin position="29"/>
        <end position="46"/>
    </location>
</feature>
<keyword evidence="2" id="KW-0812">Transmembrane</keyword>
<evidence type="ECO:0000256" key="2">
    <source>
        <dbReference type="SAM" id="Phobius"/>
    </source>
</evidence>
<dbReference type="KEGG" id="pmes:FX988_02527"/>
<dbReference type="Pfam" id="PF04186">
    <property type="entry name" value="FxsA"/>
    <property type="match status" value="1"/>
</dbReference>
<keyword evidence="2" id="KW-1133">Transmembrane helix</keyword>
<accession>A0A857JL63</accession>
<dbReference type="AlphaFoldDB" id="A0A857JL63"/>
<dbReference type="NCBIfam" id="NF008528">
    <property type="entry name" value="PRK11463.1-2"/>
    <property type="match status" value="1"/>
</dbReference>
<protein>
    <submittedName>
        <fullName evidence="3">Uncharacterized protein</fullName>
    </submittedName>
</protein>
<keyword evidence="4" id="KW-1185">Reference proteome</keyword>
<dbReference type="PANTHER" id="PTHR35335:SF1">
    <property type="entry name" value="UPF0716 PROTEIN FXSA"/>
    <property type="match status" value="1"/>
</dbReference>
<feature type="transmembrane region" description="Helical" evidence="2">
    <location>
        <begin position="75"/>
        <end position="98"/>
    </location>
</feature>
<feature type="region of interest" description="Disordered" evidence="1">
    <location>
        <begin position="128"/>
        <end position="167"/>
    </location>
</feature>
<dbReference type="InterPro" id="IPR007313">
    <property type="entry name" value="FxsA"/>
</dbReference>
<reference evidence="3 4" key="1">
    <citation type="submission" date="2019-12" db="EMBL/GenBank/DDBJ databases">
        <title>Genome sequencing and assembly of endphytes of Porphyra tenera.</title>
        <authorList>
            <person name="Park J.M."/>
            <person name="Shin R."/>
            <person name="Jo S.H."/>
        </authorList>
    </citation>
    <scope>NUCLEOTIDE SEQUENCE [LARGE SCALE GENOMIC DNA]</scope>
    <source>
        <strain evidence="3 4">GPM4</strain>
    </source>
</reference>
<gene>
    <name evidence="3" type="ORF">FX988_02527</name>
</gene>
<dbReference type="RefSeq" id="WP_160180255.1">
    <property type="nucleotide sequence ID" value="NZ_CP047656.1"/>
</dbReference>
<organism evidence="3 4">
    <name type="scientific">Paraglaciecola mesophila</name>
    <dbReference type="NCBI Taxonomy" id="197222"/>
    <lineage>
        <taxon>Bacteria</taxon>
        <taxon>Pseudomonadati</taxon>
        <taxon>Pseudomonadota</taxon>
        <taxon>Gammaproteobacteria</taxon>
        <taxon>Alteromonadales</taxon>
        <taxon>Alteromonadaceae</taxon>
        <taxon>Paraglaciecola</taxon>
    </lineage>
</organism>
<dbReference type="EMBL" id="CP047656">
    <property type="protein sequence ID" value="QHJ12276.1"/>
    <property type="molecule type" value="Genomic_DNA"/>
</dbReference>
<feature type="compositionally biased region" description="Basic and acidic residues" evidence="1">
    <location>
        <begin position="149"/>
        <end position="167"/>
    </location>
</feature>
<proteinExistence type="predicted"/>
<dbReference type="Proteomes" id="UP000464524">
    <property type="component" value="Chromosome"/>
</dbReference>
<evidence type="ECO:0000256" key="1">
    <source>
        <dbReference type="SAM" id="MobiDB-lite"/>
    </source>
</evidence>
<keyword evidence="2" id="KW-0472">Membrane</keyword>
<evidence type="ECO:0000313" key="3">
    <source>
        <dbReference type="EMBL" id="QHJ12276.1"/>
    </source>
</evidence>
<dbReference type="GO" id="GO:0016020">
    <property type="term" value="C:membrane"/>
    <property type="evidence" value="ECO:0007669"/>
    <property type="project" value="InterPro"/>
</dbReference>
<name>A0A857JL63_9ALTE</name>
<dbReference type="PANTHER" id="PTHR35335">
    <property type="entry name" value="UPF0716 PROTEIN FXSA"/>
    <property type="match status" value="1"/>
</dbReference>